<evidence type="ECO:0000256" key="1">
    <source>
        <dbReference type="ARBA" id="ARBA00001933"/>
    </source>
</evidence>
<dbReference type="GO" id="GO:0004125">
    <property type="term" value="F:L-seryl-tRNA(Sec) selenium transferase activity"/>
    <property type="evidence" value="ECO:0007669"/>
    <property type="project" value="TreeGrafter"/>
</dbReference>
<comment type="cofactor">
    <cofactor evidence="1 4">
        <name>pyridoxal 5'-phosphate</name>
        <dbReference type="ChEBI" id="CHEBI:597326"/>
    </cofactor>
</comment>
<feature type="modified residue" description="N6-(pyridoxal phosphate)lysine" evidence="4">
    <location>
        <position position="213"/>
    </location>
</feature>
<keyword evidence="2 4" id="KW-0663">Pyridoxal phosphate</keyword>
<reference evidence="5 6" key="1">
    <citation type="submission" date="2019-01" db="EMBL/GenBank/DDBJ databases">
        <title>The draft genome of Rhizobium sp. 24NR.</title>
        <authorList>
            <person name="Liu L."/>
            <person name="Liang L."/>
            <person name="Shi S."/>
            <person name="Xu L."/>
            <person name="Wang X."/>
            <person name="Li L."/>
            <person name="Zhang X."/>
        </authorList>
    </citation>
    <scope>NUCLEOTIDE SEQUENCE [LARGE SCALE GENOMIC DNA]</scope>
    <source>
        <strain evidence="5 6">24NR</strain>
    </source>
</reference>
<dbReference type="GO" id="GO:0008483">
    <property type="term" value="F:transaminase activity"/>
    <property type="evidence" value="ECO:0007669"/>
    <property type="project" value="UniProtKB-KW"/>
</dbReference>
<dbReference type="PANTHER" id="PTHR32328">
    <property type="entry name" value="L-SERYL-TRNA(SEC) SELENIUM TRANSFERASE"/>
    <property type="match status" value="1"/>
</dbReference>
<keyword evidence="6" id="KW-1185">Reference proteome</keyword>
<name>A0A444LNH4_9HYPH</name>
<gene>
    <name evidence="5" type="ORF">EPK99_06065</name>
</gene>
<proteinExistence type="inferred from homology"/>
<evidence type="ECO:0000313" key="6">
    <source>
        <dbReference type="Proteomes" id="UP000287687"/>
    </source>
</evidence>
<dbReference type="SUPFAM" id="SSF53383">
    <property type="entry name" value="PLP-dependent transferases"/>
    <property type="match status" value="1"/>
</dbReference>
<protein>
    <submittedName>
        <fullName evidence="5">Aminotransferase class V-fold PLP-dependent enzyme</fullName>
    </submittedName>
</protein>
<evidence type="ECO:0000256" key="4">
    <source>
        <dbReference type="PIRSR" id="PIRSR618319-50"/>
    </source>
</evidence>
<evidence type="ECO:0000313" key="5">
    <source>
        <dbReference type="EMBL" id="RWX81812.1"/>
    </source>
</evidence>
<accession>A0A444LNH4</accession>
<evidence type="ECO:0000256" key="2">
    <source>
        <dbReference type="ARBA" id="ARBA00022898"/>
    </source>
</evidence>
<dbReference type="InterPro" id="IPR018319">
    <property type="entry name" value="SelA-like"/>
</dbReference>
<dbReference type="OrthoDB" id="9787096at2"/>
<dbReference type="InterPro" id="IPR015424">
    <property type="entry name" value="PyrdxlP-dep_Trfase"/>
</dbReference>
<dbReference type="EMBL" id="SBIP01000001">
    <property type="protein sequence ID" value="RWX81812.1"/>
    <property type="molecule type" value="Genomic_DNA"/>
</dbReference>
<dbReference type="InterPro" id="IPR015421">
    <property type="entry name" value="PyrdxlP-dep_Trfase_major"/>
</dbReference>
<comment type="caution">
    <text evidence="5">The sequence shown here is derived from an EMBL/GenBank/DDBJ whole genome shotgun (WGS) entry which is preliminary data.</text>
</comment>
<comment type="similarity">
    <text evidence="3">Belongs to the SelA family.</text>
</comment>
<evidence type="ECO:0000256" key="3">
    <source>
        <dbReference type="ARBA" id="ARBA00044507"/>
    </source>
</evidence>
<keyword evidence="5" id="KW-0032">Aminotransferase</keyword>
<sequence>MSDDIRASIGLRPVINVSGTMTSLGASIVVPEAIRAMAAILPQFVEVNDLQRKASAIISRLTGSEAGFVTASCSSGISLAVAGAITGPDLLAIEKLPDAAPEKNEVLVQMGHVVSYGAPVDQAIRLAGGKVVLIGQATSTHRFHMENAITDKTAAAVYVISHHVVNYGLLHLTEFVEIAHAKGVPVIVDAASEYDLKLFLAQGADIVLYSGHKFLGGPTSGIVAGRKELVRNAFLQNMGIGRGMKVGKESIFGVMAALEAWETRDHDGIRERETSYLHLWKQTLDGRPGVTALIEPDPTNNPLDRMRVIIAPQEAHITAWDLAAQLRSGTDPIIVRDHEVEHHYFYLDPCNLHPGQETVVAERLAEELDKARASNEIIASPIEDLSRHRFDGMLRWPD</sequence>
<dbReference type="PANTHER" id="PTHR32328:SF0">
    <property type="entry name" value="L-SERYL-TRNA(SEC) SELENIUM TRANSFERASE"/>
    <property type="match status" value="1"/>
</dbReference>
<keyword evidence="5" id="KW-0808">Transferase</keyword>
<organism evidence="5 6">
    <name type="scientific">Neorhizobium lilium</name>
    <dbReference type="NCBI Taxonomy" id="2503024"/>
    <lineage>
        <taxon>Bacteria</taxon>
        <taxon>Pseudomonadati</taxon>
        <taxon>Pseudomonadota</taxon>
        <taxon>Alphaproteobacteria</taxon>
        <taxon>Hyphomicrobiales</taxon>
        <taxon>Rhizobiaceae</taxon>
        <taxon>Rhizobium/Agrobacterium group</taxon>
        <taxon>Neorhizobium</taxon>
    </lineage>
</organism>
<dbReference type="Pfam" id="PF03841">
    <property type="entry name" value="SelA"/>
    <property type="match status" value="1"/>
</dbReference>
<dbReference type="Proteomes" id="UP000287687">
    <property type="component" value="Unassembled WGS sequence"/>
</dbReference>
<dbReference type="Gene3D" id="3.40.640.10">
    <property type="entry name" value="Type I PLP-dependent aspartate aminotransferase-like (Major domain)"/>
    <property type="match status" value="1"/>
</dbReference>
<dbReference type="AlphaFoldDB" id="A0A444LNH4"/>
<dbReference type="RefSeq" id="WP_128442048.1">
    <property type="nucleotide sequence ID" value="NZ_SBIP01000001.1"/>
</dbReference>